<dbReference type="InterPro" id="IPR009057">
    <property type="entry name" value="Homeodomain-like_sf"/>
</dbReference>
<dbReference type="AlphaFoldDB" id="A0A916Z0C7"/>
<proteinExistence type="predicted"/>
<comment type="caution">
    <text evidence="5">The sequence shown here is derived from an EMBL/GenBank/DDBJ whole genome shotgun (WGS) entry which is preliminary data.</text>
</comment>
<name>A0A916Z0C7_9BACL</name>
<accession>A0A916Z0C7</accession>
<dbReference type="PROSITE" id="PS01124">
    <property type="entry name" value="HTH_ARAC_FAMILY_2"/>
    <property type="match status" value="1"/>
</dbReference>
<evidence type="ECO:0000256" key="1">
    <source>
        <dbReference type="ARBA" id="ARBA00023015"/>
    </source>
</evidence>
<dbReference type="SUPFAM" id="SSF51215">
    <property type="entry name" value="Regulatory protein AraC"/>
    <property type="match status" value="1"/>
</dbReference>
<dbReference type="PANTHER" id="PTHR43280">
    <property type="entry name" value="ARAC-FAMILY TRANSCRIPTIONAL REGULATOR"/>
    <property type="match status" value="1"/>
</dbReference>
<evidence type="ECO:0000256" key="2">
    <source>
        <dbReference type="ARBA" id="ARBA00023125"/>
    </source>
</evidence>
<dbReference type="EMBL" id="BMHP01000002">
    <property type="protein sequence ID" value="GGD69745.1"/>
    <property type="molecule type" value="Genomic_DNA"/>
</dbReference>
<dbReference type="RefSeq" id="WP_188992705.1">
    <property type="nucleotide sequence ID" value="NZ_BMHP01000002.1"/>
</dbReference>
<dbReference type="SUPFAM" id="SSF46689">
    <property type="entry name" value="Homeodomain-like"/>
    <property type="match status" value="1"/>
</dbReference>
<keyword evidence="2" id="KW-0238">DNA-binding</keyword>
<keyword evidence="6" id="KW-1185">Reference proteome</keyword>
<reference evidence="5" key="2">
    <citation type="submission" date="2020-09" db="EMBL/GenBank/DDBJ databases">
        <authorList>
            <person name="Sun Q."/>
            <person name="Zhou Y."/>
        </authorList>
    </citation>
    <scope>NUCLEOTIDE SEQUENCE</scope>
    <source>
        <strain evidence="5">CGMCC 1.15178</strain>
    </source>
</reference>
<evidence type="ECO:0000313" key="6">
    <source>
        <dbReference type="Proteomes" id="UP000612456"/>
    </source>
</evidence>
<dbReference type="PANTHER" id="PTHR43280:SF2">
    <property type="entry name" value="HTH-TYPE TRANSCRIPTIONAL REGULATOR EXSA"/>
    <property type="match status" value="1"/>
</dbReference>
<dbReference type="SMART" id="SM00342">
    <property type="entry name" value="HTH_ARAC"/>
    <property type="match status" value="1"/>
</dbReference>
<evidence type="ECO:0000256" key="3">
    <source>
        <dbReference type="ARBA" id="ARBA00023163"/>
    </source>
</evidence>
<organism evidence="5 6">
    <name type="scientific">Paenibacillus nasutitermitis</name>
    <dbReference type="NCBI Taxonomy" id="1652958"/>
    <lineage>
        <taxon>Bacteria</taxon>
        <taxon>Bacillati</taxon>
        <taxon>Bacillota</taxon>
        <taxon>Bacilli</taxon>
        <taxon>Bacillales</taxon>
        <taxon>Paenibacillaceae</taxon>
        <taxon>Paenibacillus</taxon>
    </lineage>
</organism>
<keyword evidence="1" id="KW-0805">Transcription regulation</keyword>
<dbReference type="Pfam" id="PF12833">
    <property type="entry name" value="HTH_18"/>
    <property type="match status" value="1"/>
</dbReference>
<dbReference type="InterPro" id="IPR018060">
    <property type="entry name" value="HTH_AraC"/>
</dbReference>
<protein>
    <recommendedName>
        <fullName evidence="4">HTH araC/xylS-type domain-containing protein</fullName>
    </recommendedName>
</protein>
<evidence type="ECO:0000313" key="5">
    <source>
        <dbReference type="EMBL" id="GGD69745.1"/>
    </source>
</evidence>
<dbReference type="GO" id="GO:0003700">
    <property type="term" value="F:DNA-binding transcription factor activity"/>
    <property type="evidence" value="ECO:0007669"/>
    <property type="project" value="InterPro"/>
</dbReference>
<dbReference type="GO" id="GO:0043565">
    <property type="term" value="F:sequence-specific DNA binding"/>
    <property type="evidence" value="ECO:0007669"/>
    <property type="project" value="InterPro"/>
</dbReference>
<dbReference type="InterPro" id="IPR037923">
    <property type="entry name" value="HTH-like"/>
</dbReference>
<keyword evidence="3" id="KW-0804">Transcription</keyword>
<gene>
    <name evidence="5" type="ORF">GCM10010911_29500</name>
</gene>
<evidence type="ECO:0000259" key="4">
    <source>
        <dbReference type="PROSITE" id="PS01124"/>
    </source>
</evidence>
<dbReference type="Proteomes" id="UP000612456">
    <property type="component" value="Unassembled WGS sequence"/>
</dbReference>
<sequence length="263" mass="30529">MSPSFAVTLHSHIYWNRKEVFALDKDRYPYWTLFAVEKGTFQYDIGGQKGTAAENELILCPPQVWFHRRALHPVSFHFVQFEWNSAESPLDDPTAEVRVRIADTLRLSTSFAYLRQLAALTDQRSHDWKTYMLTDMLNMAIFEREWAARQPKQLENGDDLMLEVRKELQARALGNLQMAELASEFGITPVQLTRRFRAAFGATPSGLLADIRLSQAVLLLKETALTMDEIAQRCGYDNGYYFSRVFEKHQRMRPSVFRRLNQV</sequence>
<reference evidence="5" key="1">
    <citation type="journal article" date="2014" name="Int. J. Syst. Evol. Microbiol.">
        <title>Complete genome sequence of Corynebacterium casei LMG S-19264T (=DSM 44701T), isolated from a smear-ripened cheese.</title>
        <authorList>
            <consortium name="US DOE Joint Genome Institute (JGI-PGF)"/>
            <person name="Walter F."/>
            <person name="Albersmeier A."/>
            <person name="Kalinowski J."/>
            <person name="Ruckert C."/>
        </authorList>
    </citation>
    <scope>NUCLEOTIDE SEQUENCE</scope>
    <source>
        <strain evidence="5">CGMCC 1.15178</strain>
    </source>
</reference>
<feature type="domain" description="HTH araC/xylS-type" evidence="4">
    <location>
        <begin position="158"/>
        <end position="260"/>
    </location>
</feature>
<dbReference type="Gene3D" id="1.10.10.60">
    <property type="entry name" value="Homeodomain-like"/>
    <property type="match status" value="1"/>
</dbReference>